<dbReference type="GO" id="GO:0022857">
    <property type="term" value="F:transmembrane transporter activity"/>
    <property type="evidence" value="ECO:0007669"/>
    <property type="project" value="InterPro"/>
</dbReference>
<keyword evidence="1" id="KW-0472">Membrane</keyword>
<evidence type="ECO:0000259" key="2">
    <source>
        <dbReference type="PROSITE" id="PS50850"/>
    </source>
</evidence>
<keyword evidence="1" id="KW-1133">Transmembrane helix</keyword>
<dbReference type="PANTHER" id="PTHR11360">
    <property type="entry name" value="MONOCARBOXYLATE TRANSPORTER"/>
    <property type="match status" value="1"/>
</dbReference>
<evidence type="ECO:0000313" key="3">
    <source>
        <dbReference type="EMBL" id="SVB40608.1"/>
    </source>
</evidence>
<dbReference type="InterPro" id="IPR036259">
    <property type="entry name" value="MFS_trans_sf"/>
</dbReference>
<feature type="non-terminal residue" evidence="3">
    <location>
        <position position="1"/>
    </location>
</feature>
<dbReference type="SUPFAM" id="SSF103473">
    <property type="entry name" value="MFS general substrate transporter"/>
    <property type="match status" value="1"/>
</dbReference>
<proteinExistence type="predicted"/>
<reference evidence="3" key="1">
    <citation type="submission" date="2018-05" db="EMBL/GenBank/DDBJ databases">
        <authorList>
            <person name="Lanie J.A."/>
            <person name="Ng W.-L."/>
            <person name="Kazmierczak K.M."/>
            <person name="Andrzejewski T.M."/>
            <person name="Davidsen T.M."/>
            <person name="Wayne K.J."/>
            <person name="Tettelin H."/>
            <person name="Glass J.I."/>
            <person name="Rusch D."/>
            <person name="Podicherti R."/>
            <person name="Tsui H.-C.T."/>
            <person name="Winkler M.E."/>
        </authorList>
    </citation>
    <scope>NUCLEOTIDE SEQUENCE</scope>
</reference>
<feature type="non-terminal residue" evidence="3">
    <location>
        <position position="146"/>
    </location>
</feature>
<dbReference type="PROSITE" id="PS50850">
    <property type="entry name" value="MFS"/>
    <property type="match status" value="1"/>
</dbReference>
<accession>A0A382DQF9</accession>
<feature type="transmembrane region" description="Helical" evidence="1">
    <location>
        <begin position="7"/>
        <end position="27"/>
    </location>
</feature>
<protein>
    <recommendedName>
        <fullName evidence="2">Major facilitator superfamily (MFS) profile domain-containing protein</fullName>
    </recommendedName>
</protein>
<dbReference type="AlphaFoldDB" id="A0A382DQF9"/>
<organism evidence="3">
    <name type="scientific">marine metagenome</name>
    <dbReference type="NCBI Taxonomy" id="408172"/>
    <lineage>
        <taxon>unclassified sequences</taxon>
        <taxon>metagenomes</taxon>
        <taxon>ecological metagenomes</taxon>
    </lineage>
</organism>
<name>A0A382DQF9_9ZZZZ</name>
<dbReference type="Gene3D" id="1.20.1250.20">
    <property type="entry name" value="MFS general substrate transporter like domains"/>
    <property type="match status" value="1"/>
</dbReference>
<sequence>VTDRKFLTPLVVLVCGTTILLLSFGLRQNLGLYMWPMSSDLGWGREALSFAIALQSLIWGIATPLMGFLADRFGPAKVVAAGGLLYSCGLYILSNASYPVDATIGIGVFTGFALSMTSFPIILSVIGRRYPPLKRSLILGIATAGG</sequence>
<dbReference type="InterPro" id="IPR011701">
    <property type="entry name" value="MFS"/>
</dbReference>
<dbReference type="InterPro" id="IPR020846">
    <property type="entry name" value="MFS_dom"/>
</dbReference>
<feature type="transmembrane region" description="Helical" evidence="1">
    <location>
        <begin position="78"/>
        <end position="98"/>
    </location>
</feature>
<dbReference type="InterPro" id="IPR050327">
    <property type="entry name" value="Proton-linked_MCT"/>
</dbReference>
<evidence type="ECO:0000256" key="1">
    <source>
        <dbReference type="SAM" id="Phobius"/>
    </source>
</evidence>
<keyword evidence="1" id="KW-0812">Transmembrane</keyword>
<dbReference type="EMBL" id="UINC01040558">
    <property type="protein sequence ID" value="SVB40608.1"/>
    <property type="molecule type" value="Genomic_DNA"/>
</dbReference>
<gene>
    <name evidence="3" type="ORF">METZ01_LOCUS193462</name>
</gene>
<dbReference type="Pfam" id="PF07690">
    <property type="entry name" value="MFS_1"/>
    <property type="match status" value="1"/>
</dbReference>
<feature type="transmembrane region" description="Helical" evidence="1">
    <location>
        <begin position="104"/>
        <end position="126"/>
    </location>
</feature>
<dbReference type="PANTHER" id="PTHR11360:SF284">
    <property type="entry name" value="EG:103B4.3 PROTEIN-RELATED"/>
    <property type="match status" value="1"/>
</dbReference>
<feature type="transmembrane region" description="Helical" evidence="1">
    <location>
        <begin position="47"/>
        <end position="66"/>
    </location>
</feature>
<feature type="domain" description="Major facilitator superfamily (MFS) profile" evidence="2">
    <location>
        <begin position="9"/>
        <end position="146"/>
    </location>
</feature>